<evidence type="ECO:0000313" key="3">
    <source>
        <dbReference type="EMBL" id="BAK15229.1"/>
    </source>
</evidence>
<evidence type="ECO:0000313" key="4">
    <source>
        <dbReference type="Proteomes" id="UP000006691"/>
    </source>
</evidence>
<dbReference type="Proteomes" id="UP000006691">
    <property type="component" value="Chromosome"/>
</dbReference>
<dbReference type="CDD" id="cd09117">
    <property type="entry name" value="PLDc_Bfil_DEXD_like"/>
    <property type="match status" value="1"/>
</dbReference>
<gene>
    <name evidence="3" type="ordered locus">SSIL_0806</name>
</gene>
<keyword evidence="4" id="KW-1185">Reference proteome</keyword>
<dbReference type="EMBL" id="AP012157">
    <property type="protein sequence ID" value="BAK15229.1"/>
    <property type="molecule type" value="Genomic_DNA"/>
</dbReference>
<sequence length="446" mass="52186">MYINQEYEKHIISDIYNEGYRYLKILSGHVSPLLVEQILDKYKELHIKVYVGMVSSEGISEWTHLVFQHLVRRYSSRLEVYYQVSLPGNHSNLYYWENPLILGLNHRVFIGSASFTLNSFKHQKEIMIMEHFNADEVFNNLDVINCTSPNTTHQINIHRKRENELTVSYNNENLNLYSHLEDENKYKFEYIDIPLTIRGGETPPKSGINWGHNGRNGLRQTTRTGNEAYLSISKHVHKERPNFLPQRGEKILILTDDEKMFVCVVAQEHRKAIQTCDNNSILGAYIRERIGVQSGAYVETKDLIRYGRDSLRLSKIYEGLYVLNFDSKLTLSNCEEYLWNLEDRETTVLYKDNEKQILIESIFIRIPQLNIDIYGGYLSLWDKEENDYFIDSDLFIIKDIETDTVVYEEGGSPLVATVFNYCNTLKLDTSIETLHSLKCEIKIKKF</sequence>
<dbReference type="KEGG" id="siv:SSIL_0806"/>
<dbReference type="AlphaFoldDB" id="F2F0B9"/>
<dbReference type="InterPro" id="IPR019065">
    <property type="entry name" value="RE_NgoFVII_N"/>
</dbReference>
<dbReference type="eggNOG" id="ENOG5033D4A">
    <property type="taxonomic scope" value="Bacteria"/>
</dbReference>
<proteinExistence type="predicted"/>
<dbReference type="HOGENOM" id="CLU_613790_0_0_9"/>
<evidence type="ECO:0000259" key="1">
    <source>
        <dbReference type="Pfam" id="PF09565"/>
    </source>
</evidence>
<dbReference type="InterPro" id="IPR048923">
    <property type="entry name" value="RE_NgoFVII_C"/>
</dbReference>
<dbReference type="STRING" id="1002809.SSIL_0806"/>
<dbReference type="PATRIC" id="fig|1002809.3.peg.817"/>
<evidence type="ECO:0000259" key="2">
    <source>
        <dbReference type="Pfam" id="PF20731"/>
    </source>
</evidence>
<reference evidence="3 4" key="2">
    <citation type="journal article" date="2012" name="J. Biosci. Bioeng.">
        <title>Complete genome sequence and characterization of the N-acylhomoserine lactone-degrading gene of the potato leaf-associated Solibacillus silvestris.</title>
        <authorList>
            <person name="Morohoshi T."/>
            <person name="Tominaga Y."/>
            <person name="Someya N."/>
            <person name="Ikeda T."/>
        </authorList>
    </citation>
    <scope>NUCLEOTIDE SEQUENCE [LARGE SCALE GENOMIC DNA]</scope>
    <source>
        <strain evidence="3 4">StLB046</strain>
    </source>
</reference>
<accession>F2F0B9</accession>
<protein>
    <submittedName>
        <fullName evidence="3">Uncharacterized protein</fullName>
    </submittedName>
</protein>
<name>F2F0B9_SOLSS</name>
<dbReference type="RefSeq" id="WP_014822824.1">
    <property type="nucleotide sequence ID" value="NC_018065.1"/>
</dbReference>
<dbReference type="Pfam" id="PF20731">
    <property type="entry name" value="RE_NgoFVII_C"/>
    <property type="match status" value="1"/>
</dbReference>
<reference evidence="4" key="1">
    <citation type="submission" date="2011-04" db="EMBL/GenBank/DDBJ databases">
        <title>Genome sequence of Solibacillus silvestris StLB046.</title>
        <authorList>
            <person name="Morohoshi T."/>
            <person name="Someya N."/>
            <person name="Ikeda T."/>
        </authorList>
    </citation>
    <scope>NUCLEOTIDE SEQUENCE [LARGE SCALE GENOMIC DNA]</scope>
    <source>
        <strain evidence="4">StLB046</strain>
    </source>
</reference>
<feature type="domain" description="Restriction endonuclease type II NgoFVII N-terminal" evidence="1">
    <location>
        <begin position="18"/>
        <end position="145"/>
    </location>
</feature>
<organism evidence="3 4">
    <name type="scientific">Solibacillus silvestris (strain StLB046)</name>
    <name type="common">Bacillus silvestris</name>
    <dbReference type="NCBI Taxonomy" id="1002809"/>
    <lineage>
        <taxon>Bacteria</taxon>
        <taxon>Bacillati</taxon>
        <taxon>Bacillota</taxon>
        <taxon>Bacilli</taxon>
        <taxon>Bacillales</taxon>
        <taxon>Caryophanaceae</taxon>
        <taxon>Solibacillus</taxon>
    </lineage>
</organism>
<dbReference type="Gene3D" id="3.30.870.10">
    <property type="entry name" value="Endonuclease Chain A"/>
    <property type="match status" value="1"/>
</dbReference>
<dbReference type="Pfam" id="PF09565">
    <property type="entry name" value="RE_NgoFVII"/>
    <property type="match status" value="1"/>
</dbReference>
<feature type="domain" description="Restriction endonuclease type II NgoFVII C-terminal B3-like DNA-binding" evidence="2">
    <location>
        <begin position="190"/>
        <end position="316"/>
    </location>
</feature>